<dbReference type="Pfam" id="PF13174">
    <property type="entry name" value="TPR_6"/>
    <property type="match status" value="1"/>
</dbReference>
<reference evidence="1 2" key="1">
    <citation type="submission" date="2018-06" db="EMBL/GenBank/DDBJ databases">
        <authorList>
            <consortium name="Pathogen Informatics"/>
            <person name="Doyle S."/>
        </authorList>
    </citation>
    <scope>NUCLEOTIDE SEQUENCE [LARGE SCALE GENOMIC DNA]</scope>
    <source>
        <strain evidence="1 2">NCTC10418</strain>
    </source>
</reference>
<dbReference type="Gene3D" id="1.25.40.10">
    <property type="entry name" value="Tetratricopeptide repeat domain"/>
    <property type="match status" value="1"/>
</dbReference>
<name>A0A376KY08_ECOLX</name>
<proteinExistence type="predicted"/>
<dbReference type="InterPro" id="IPR011990">
    <property type="entry name" value="TPR-like_helical_dom_sf"/>
</dbReference>
<protein>
    <submittedName>
        <fullName evidence="1">Tol-pal system protein YbgF</fullName>
    </submittedName>
</protein>
<dbReference type="EMBL" id="UFZQ01000001">
    <property type="protein sequence ID" value="STE87478.1"/>
    <property type="molecule type" value="Genomic_DNA"/>
</dbReference>
<evidence type="ECO:0000313" key="1">
    <source>
        <dbReference type="EMBL" id="STE87478.1"/>
    </source>
</evidence>
<dbReference type="InterPro" id="IPR019734">
    <property type="entry name" value="TPR_rpt"/>
</dbReference>
<accession>A0A376KY08</accession>
<dbReference type="AlphaFoldDB" id="A0A376KY08"/>
<sequence length="46" mass="5075">MRCFKVGVIMQDKGDTAKAKAVYQQVISKYPGTDGAKQAQKRLNAM</sequence>
<dbReference type="Proteomes" id="UP000255460">
    <property type="component" value="Unassembled WGS sequence"/>
</dbReference>
<evidence type="ECO:0000313" key="2">
    <source>
        <dbReference type="Proteomes" id="UP000255460"/>
    </source>
</evidence>
<organism evidence="1 2">
    <name type="scientific">Escherichia coli</name>
    <dbReference type="NCBI Taxonomy" id="562"/>
    <lineage>
        <taxon>Bacteria</taxon>
        <taxon>Pseudomonadati</taxon>
        <taxon>Pseudomonadota</taxon>
        <taxon>Gammaproteobacteria</taxon>
        <taxon>Enterobacterales</taxon>
        <taxon>Enterobacteriaceae</taxon>
        <taxon>Escherichia</taxon>
    </lineage>
</organism>
<gene>
    <name evidence="1" type="primary">ybgF_1</name>
    <name evidence="1" type="ORF">NCTC10418_05151</name>
</gene>